<evidence type="ECO:0000256" key="2">
    <source>
        <dbReference type="ARBA" id="ARBA00023015"/>
    </source>
</evidence>
<evidence type="ECO:0000256" key="3">
    <source>
        <dbReference type="ARBA" id="ARBA00023082"/>
    </source>
</evidence>
<dbReference type="Gene3D" id="1.10.1740.10">
    <property type="match status" value="1"/>
</dbReference>
<dbReference type="GO" id="GO:0003677">
    <property type="term" value="F:DNA binding"/>
    <property type="evidence" value="ECO:0007669"/>
    <property type="project" value="UniProtKB-KW"/>
</dbReference>
<dbReference type="NCBIfam" id="TIGR02937">
    <property type="entry name" value="sigma70-ECF"/>
    <property type="match status" value="1"/>
</dbReference>
<dbReference type="InterPro" id="IPR013249">
    <property type="entry name" value="RNA_pol_sigma70_r4_t2"/>
</dbReference>
<organism evidence="8 9">
    <name type="scientific">Candidatus Kaiserbacteria bacterium CG10_big_fil_rev_8_21_14_0_10_49_17</name>
    <dbReference type="NCBI Taxonomy" id="1974609"/>
    <lineage>
        <taxon>Bacteria</taxon>
        <taxon>Candidatus Kaiseribacteriota</taxon>
    </lineage>
</organism>
<evidence type="ECO:0000256" key="1">
    <source>
        <dbReference type="ARBA" id="ARBA00010641"/>
    </source>
</evidence>
<dbReference type="InterPro" id="IPR039425">
    <property type="entry name" value="RNA_pol_sigma-70-like"/>
</dbReference>
<dbReference type="Pfam" id="PF08281">
    <property type="entry name" value="Sigma70_r4_2"/>
    <property type="match status" value="1"/>
</dbReference>
<keyword evidence="5" id="KW-0804">Transcription</keyword>
<dbReference type="Pfam" id="PF04542">
    <property type="entry name" value="Sigma70_r2"/>
    <property type="match status" value="1"/>
</dbReference>
<dbReference type="Gene3D" id="1.10.10.10">
    <property type="entry name" value="Winged helix-like DNA-binding domain superfamily/Winged helix DNA-binding domain"/>
    <property type="match status" value="1"/>
</dbReference>
<dbReference type="PANTHER" id="PTHR43133:SF8">
    <property type="entry name" value="RNA POLYMERASE SIGMA FACTOR HI_1459-RELATED"/>
    <property type="match status" value="1"/>
</dbReference>
<evidence type="ECO:0000313" key="8">
    <source>
        <dbReference type="EMBL" id="PIT90922.1"/>
    </source>
</evidence>
<protein>
    <recommendedName>
        <fullName evidence="10">RNA polymerase sigma factor</fullName>
    </recommendedName>
</protein>
<dbReference type="InterPro" id="IPR014284">
    <property type="entry name" value="RNA_pol_sigma-70_dom"/>
</dbReference>
<dbReference type="InterPro" id="IPR013324">
    <property type="entry name" value="RNA_pol_sigma_r3/r4-like"/>
</dbReference>
<comment type="caution">
    <text evidence="8">The sequence shown here is derived from an EMBL/GenBank/DDBJ whole genome shotgun (WGS) entry which is preliminary data.</text>
</comment>
<dbReference type="GO" id="GO:0016987">
    <property type="term" value="F:sigma factor activity"/>
    <property type="evidence" value="ECO:0007669"/>
    <property type="project" value="UniProtKB-KW"/>
</dbReference>
<keyword evidence="4" id="KW-0238">DNA-binding</keyword>
<dbReference type="GO" id="GO:0006352">
    <property type="term" value="P:DNA-templated transcription initiation"/>
    <property type="evidence" value="ECO:0007669"/>
    <property type="project" value="InterPro"/>
</dbReference>
<evidence type="ECO:0000313" key="9">
    <source>
        <dbReference type="Proteomes" id="UP000228809"/>
    </source>
</evidence>
<dbReference type="InterPro" id="IPR036388">
    <property type="entry name" value="WH-like_DNA-bd_sf"/>
</dbReference>
<feature type="domain" description="RNA polymerase sigma-70 region 2" evidence="6">
    <location>
        <begin position="36"/>
        <end position="103"/>
    </location>
</feature>
<evidence type="ECO:0000259" key="7">
    <source>
        <dbReference type="Pfam" id="PF08281"/>
    </source>
</evidence>
<evidence type="ECO:0000256" key="5">
    <source>
        <dbReference type="ARBA" id="ARBA00023163"/>
    </source>
</evidence>
<dbReference type="Proteomes" id="UP000228809">
    <property type="component" value="Unassembled WGS sequence"/>
</dbReference>
<comment type="similarity">
    <text evidence="1">Belongs to the sigma-70 factor family. ECF subfamily.</text>
</comment>
<dbReference type="SUPFAM" id="SSF88946">
    <property type="entry name" value="Sigma2 domain of RNA polymerase sigma factors"/>
    <property type="match status" value="1"/>
</dbReference>
<keyword evidence="3" id="KW-0731">Sigma factor</keyword>
<evidence type="ECO:0000259" key="6">
    <source>
        <dbReference type="Pfam" id="PF04542"/>
    </source>
</evidence>
<dbReference type="InterPro" id="IPR013325">
    <property type="entry name" value="RNA_pol_sigma_r2"/>
</dbReference>
<dbReference type="PANTHER" id="PTHR43133">
    <property type="entry name" value="RNA POLYMERASE ECF-TYPE SIGMA FACTO"/>
    <property type="match status" value="1"/>
</dbReference>
<evidence type="ECO:0008006" key="10">
    <source>
        <dbReference type="Google" id="ProtNLM"/>
    </source>
</evidence>
<dbReference type="SUPFAM" id="SSF88659">
    <property type="entry name" value="Sigma3 and sigma4 domains of RNA polymerase sigma factors"/>
    <property type="match status" value="1"/>
</dbReference>
<evidence type="ECO:0000256" key="4">
    <source>
        <dbReference type="ARBA" id="ARBA00023125"/>
    </source>
</evidence>
<name>A0A2M6WDR7_9BACT</name>
<reference evidence="9" key="1">
    <citation type="submission" date="2017-09" db="EMBL/GenBank/DDBJ databases">
        <title>Depth-based differentiation of microbial function through sediment-hosted aquifers and enrichment of novel symbionts in the deep terrestrial subsurface.</title>
        <authorList>
            <person name="Probst A.J."/>
            <person name="Ladd B."/>
            <person name="Jarett J.K."/>
            <person name="Geller-Mcgrath D.E."/>
            <person name="Sieber C.M.K."/>
            <person name="Emerson J.B."/>
            <person name="Anantharaman K."/>
            <person name="Thomas B.C."/>
            <person name="Malmstrom R."/>
            <person name="Stieglmeier M."/>
            <person name="Klingl A."/>
            <person name="Woyke T."/>
            <person name="Ryan C.M."/>
            <person name="Banfield J.F."/>
        </authorList>
    </citation>
    <scope>NUCLEOTIDE SEQUENCE [LARGE SCALE GENOMIC DNA]</scope>
</reference>
<accession>A0A2M6WDR7</accession>
<sequence length="196" mass="22742">MGLLDTHTETATLEHMDDETVLALSVRHPDQFREILRRYQSAFVRKAESVLGNREDAEEVVQEAFTKIYRNAEKFQVIEGASFKSWGYKILMNTAFTRYQKLKKERGATIKLDPEFYEMLPDNTSMQFEKFELSEYLVSVLSKMPDQLARVLEQHFIEGKPQKDIAKEEGVSVGAIKTRVHRAKEAFKKVEESFVI</sequence>
<gene>
    <name evidence="8" type="ORF">COU17_03115</name>
</gene>
<dbReference type="AlphaFoldDB" id="A0A2M6WDR7"/>
<keyword evidence="2" id="KW-0805">Transcription regulation</keyword>
<dbReference type="EMBL" id="PFBJ01000018">
    <property type="protein sequence ID" value="PIT90922.1"/>
    <property type="molecule type" value="Genomic_DNA"/>
</dbReference>
<dbReference type="CDD" id="cd06171">
    <property type="entry name" value="Sigma70_r4"/>
    <property type="match status" value="1"/>
</dbReference>
<feature type="domain" description="RNA polymerase sigma factor 70 region 4 type 2" evidence="7">
    <location>
        <begin position="135"/>
        <end position="186"/>
    </location>
</feature>
<proteinExistence type="inferred from homology"/>
<dbReference type="InterPro" id="IPR007627">
    <property type="entry name" value="RNA_pol_sigma70_r2"/>
</dbReference>